<evidence type="ECO:0000313" key="1">
    <source>
        <dbReference type="EMBL" id="RAJ24731.1"/>
    </source>
</evidence>
<proteinExistence type="predicted"/>
<dbReference type="AlphaFoldDB" id="A0A1A7QNK2"/>
<name>A0A1A7QNK2_9FLAO</name>
<dbReference type="STRING" id="49280.A9996_17930"/>
<evidence type="ECO:0000313" key="2">
    <source>
        <dbReference type="Proteomes" id="UP000248987"/>
    </source>
</evidence>
<reference evidence="1 2" key="1">
    <citation type="submission" date="2018-06" db="EMBL/GenBank/DDBJ databases">
        <title>Genomic Encyclopedia of Archaeal and Bacterial Type Strains, Phase II (KMG-II): from individual species to whole genera.</title>
        <authorList>
            <person name="Goeker M."/>
        </authorList>
    </citation>
    <scope>NUCLEOTIDE SEQUENCE [LARGE SCALE GENOMIC DNA]</scope>
    <source>
        <strain evidence="1 2">DSM 12408</strain>
    </source>
</reference>
<comment type="caution">
    <text evidence="1">The sequence shown here is derived from an EMBL/GenBank/DDBJ whole genome shotgun (WGS) entry which is preliminary data.</text>
</comment>
<accession>A0A1A7QNK2</accession>
<keyword evidence="2" id="KW-1185">Reference proteome</keyword>
<dbReference type="Gene3D" id="1.10.1470.10">
    <property type="entry name" value="YjbJ"/>
    <property type="match status" value="1"/>
</dbReference>
<dbReference type="OrthoDB" id="1178576at2"/>
<dbReference type="Proteomes" id="UP000248987">
    <property type="component" value="Unassembled WGS sequence"/>
</dbReference>
<sequence length="59" mass="7155">MEKKWAIIREEYRRKYPSITDNDVDYLIGEFENMLGIIASRTARSRAEVSNEIRYWEIQ</sequence>
<protein>
    <submittedName>
        <fullName evidence="1">Uncharacterized protein</fullName>
    </submittedName>
</protein>
<dbReference type="InterPro" id="IPR036629">
    <property type="entry name" value="YjbJ_sf"/>
</dbReference>
<organism evidence="1 2">
    <name type="scientific">Gelidibacter algens</name>
    <dbReference type="NCBI Taxonomy" id="49280"/>
    <lineage>
        <taxon>Bacteria</taxon>
        <taxon>Pseudomonadati</taxon>
        <taxon>Bacteroidota</taxon>
        <taxon>Flavobacteriia</taxon>
        <taxon>Flavobacteriales</taxon>
        <taxon>Flavobacteriaceae</taxon>
        <taxon>Gelidibacter</taxon>
    </lineage>
</organism>
<dbReference type="EMBL" id="QLLQ01000005">
    <property type="protein sequence ID" value="RAJ24731.1"/>
    <property type="molecule type" value="Genomic_DNA"/>
</dbReference>
<dbReference type="RefSeq" id="WP_066438530.1">
    <property type="nucleotide sequence ID" value="NZ_LZRN01000063.1"/>
</dbReference>
<gene>
    <name evidence="1" type="ORF">LX77_01727</name>
</gene>